<feature type="domain" description="Methyltransferase" evidence="4">
    <location>
        <begin position="70"/>
        <end position="169"/>
    </location>
</feature>
<dbReference type="PANTHER" id="PTHR43591:SF110">
    <property type="entry name" value="RHODANESE DOMAIN-CONTAINING PROTEIN"/>
    <property type="match status" value="1"/>
</dbReference>
<dbReference type="CDD" id="cd02440">
    <property type="entry name" value="AdoMet_MTases"/>
    <property type="match status" value="1"/>
</dbReference>
<evidence type="ECO:0000259" key="4">
    <source>
        <dbReference type="Pfam" id="PF13649"/>
    </source>
</evidence>
<protein>
    <submittedName>
        <fullName evidence="5">Class I SAM-dependent methyltransferase</fullName>
    </submittedName>
</protein>
<dbReference type="PROSITE" id="PS01184">
    <property type="entry name" value="UBIE_2"/>
    <property type="match status" value="1"/>
</dbReference>
<dbReference type="PANTHER" id="PTHR43591">
    <property type="entry name" value="METHYLTRANSFERASE"/>
    <property type="match status" value="1"/>
</dbReference>
<evidence type="ECO:0000313" key="6">
    <source>
        <dbReference type="Proteomes" id="UP000778523"/>
    </source>
</evidence>
<proteinExistence type="predicted"/>
<name>A0ABX2IKG0_9RHOO</name>
<evidence type="ECO:0000313" key="5">
    <source>
        <dbReference type="EMBL" id="NSL56797.1"/>
    </source>
</evidence>
<dbReference type="Proteomes" id="UP000778523">
    <property type="component" value="Unassembled WGS sequence"/>
</dbReference>
<dbReference type="SUPFAM" id="SSF53335">
    <property type="entry name" value="S-adenosyl-L-methionine-dependent methyltransferases"/>
    <property type="match status" value="1"/>
</dbReference>
<dbReference type="GO" id="GO:0008168">
    <property type="term" value="F:methyltransferase activity"/>
    <property type="evidence" value="ECO:0007669"/>
    <property type="project" value="UniProtKB-KW"/>
</dbReference>
<evidence type="ECO:0000256" key="2">
    <source>
        <dbReference type="ARBA" id="ARBA00022679"/>
    </source>
</evidence>
<dbReference type="InterPro" id="IPR023576">
    <property type="entry name" value="UbiE/COQ5_MeTrFase_CS"/>
</dbReference>
<evidence type="ECO:0000256" key="1">
    <source>
        <dbReference type="ARBA" id="ARBA00022603"/>
    </source>
</evidence>
<keyword evidence="6" id="KW-1185">Reference proteome</keyword>
<dbReference type="InterPro" id="IPR029063">
    <property type="entry name" value="SAM-dependent_MTases_sf"/>
</dbReference>
<dbReference type="Gene3D" id="3.40.50.150">
    <property type="entry name" value="Vaccinia Virus protein VP39"/>
    <property type="match status" value="1"/>
</dbReference>
<accession>A0ABX2IKG0</accession>
<dbReference type="InterPro" id="IPR041698">
    <property type="entry name" value="Methyltransf_25"/>
</dbReference>
<dbReference type="EMBL" id="JABCSC020000005">
    <property type="protein sequence ID" value="NSL56797.1"/>
    <property type="molecule type" value="Genomic_DNA"/>
</dbReference>
<organism evidence="5 6">
    <name type="scientific">Uliginosibacterium aquaticum</name>
    <dbReference type="NCBI Taxonomy" id="2731212"/>
    <lineage>
        <taxon>Bacteria</taxon>
        <taxon>Pseudomonadati</taxon>
        <taxon>Pseudomonadota</taxon>
        <taxon>Betaproteobacteria</taxon>
        <taxon>Rhodocyclales</taxon>
        <taxon>Zoogloeaceae</taxon>
        <taxon>Uliginosibacterium</taxon>
    </lineage>
</organism>
<keyword evidence="3" id="KW-0949">S-adenosyl-L-methionine</keyword>
<sequence>MSGLVMMFHLVLDRLARHEQVRVPEPALVMEDPAKVEAFMRAGREDGILAFTYVYNALQTLSLIRPGDTVLDLACGPANQLGVMASLHPQAQFIGLDASAAMLEHGQATLARQQLDNMRLLQGDICRLEEFADASIDVVTSTLSLHHLPDLAALEACFRELRRVLRPGGGVLLIDFGRLRRRQTQEFFATDRADLQPELFTEDYRHSLRAAFSEPELRQLAPVLGPDVSLHRTWMAPFMLALRSPPRWLPDAPAEVRARQLISRLQPAQRRDLLDYARFFHFGGMAMPMAI</sequence>
<dbReference type="RefSeq" id="WP_170023088.1">
    <property type="nucleotide sequence ID" value="NZ_JABCSC020000005.1"/>
</dbReference>
<comment type="caution">
    <text evidence="5">The sequence shown here is derived from an EMBL/GenBank/DDBJ whole genome shotgun (WGS) entry which is preliminary data.</text>
</comment>
<keyword evidence="1 5" id="KW-0489">Methyltransferase</keyword>
<keyword evidence="2" id="KW-0808">Transferase</keyword>
<evidence type="ECO:0000256" key="3">
    <source>
        <dbReference type="ARBA" id="ARBA00022691"/>
    </source>
</evidence>
<dbReference type="GO" id="GO:0032259">
    <property type="term" value="P:methylation"/>
    <property type="evidence" value="ECO:0007669"/>
    <property type="project" value="UniProtKB-KW"/>
</dbReference>
<reference evidence="5 6" key="1">
    <citation type="submission" date="2020-06" db="EMBL/GenBank/DDBJ databases">
        <title>Draft genome of Uliginosibacterium sp. IMCC34675.</title>
        <authorList>
            <person name="Song J."/>
        </authorList>
    </citation>
    <scope>NUCLEOTIDE SEQUENCE [LARGE SCALE GENOMIC DNA]</scope>
    <source>
        <strain evidence="5 6">IMCC34675</strain>
    </source>
</reference>
<gene>
    <name evidence="5" type="ORF">HJ583_017330</name>
</gene>
<dbReference type="Pfam" id="PF13649">
    <property type="entry name" value="Methyltransf_25"/>
    <property type="match status" value="1"/>
</dbReference>